<reference evidence="8" key="2">
    <citation type="journal article" date="2023" name="Int. J. Mol. Sci.">
        <title>De Novo Assembly and Annotation of 11 Diverse Shrub Willow (Salix) Genomes Reveals Novel Gene Organization in Sex-Linked Regions.</title>
        <authorList>
            <person name="Hyden B."/>
            <person name="Feng K."/>
            <person name="Yates T.B."/>
            <person name="Jawdy S."/>
            <person name="Cereghino C."/>
            <person name="Smart L.B."/>
            <person name="Muchero W."/>
        </authorList>
    </citation>
    <scope>NUCLEOTIDE SEQUENCE [LARGE SCALE GENOMIC DNA]</scope>
    <source>
        <tissue evidence="8">Shoot tip</tissue>
    </source>
</reference>
<protein>
    <submittedName>
        <fullName evidence="8">NUCLEOBASE-ASCORBATE TRANSPORTER 11</fullName>
    </submittedName>
</protein>
<dbReference type="AlphaFoldDB" id="A0A9Q0NZB3"/>
<dbReference type="PANTHER" id="PTHR11119">
    <property type="entry name" value="XANTHINE-URACIL / VITAMIN C PERMEASE FAMILY MEMBER"/>
    <property type="match status" value="1"/>
</dbReference>
<evidence type="ECO:0000256" key="4">
    <source>
        <dbReference type="ARBA" id="ARBA00022989"/>
    </source>
</evidence>
<reference evidence="8" key="1">
    <citation type="submission" date="2022-11" db="EMBL/GenBank/DDBJ databases">
        <authorList>
            <person name="Hyden B.L."/>
            <person name="Feng K."/>
            <person name="Yates T."/>
            <person name="Jawdy S."/>
            <person name="Smart L.B."/>
            <person name="Muchero W."/>
        </authorList>
    </citation>
    <scope>NUCLEOTIDE SEQUENCE</scope>
    <source>
        <tissue evidence="8">Shoot tip</tissue>
    </source>
</reference>
<dbReference type="EMBL" id="JAPFFL010000014">
    <property type="protein sequence ID" value="KAJ6678771.1"/>
    <property type="molecule type" value="Genomic_DNA"/>
</dbReference>
<feature type="region of interest" description="Disordered" evidence="6">
    <location>
        <begin position="1"/>
        <end position="171"/>
    </location>
</feature>
<feature type="compositionally biased region" description="Basic and acidic residues" evidence="6">
    <location>
        <begin position="40"/>
        <end position="50"/>
    </location>
</feature>
<dbReference type="InterPro" id="IPR006043">
    <property type="entry name" value="NCS2"/>
</dbReference>
<dbReference type="Pfam" id="PF00860">
    <property type="entry name" value="Xan_ur_permease"/>
    <property type="match status" value="1"/>
</dbReference>
<feature type="transmembrane region" description="Helical" evidence="7">
    <location>
        <begin position="394"/>
        <end position="419"/>
    </location>
</feature>
<proteinExistence type="inferred from homology"/>
<gene>
    <name evidence="8" type="ORF">OIU85_009255</name>
</gene>
<evidence type="ECO:0000256" key="1">
    <source>
        <dbReference type="ARBA" id="ARBA00004141"/>
    </source>
</evidence>
<organism evidence="8 9">
    <name type="scientific">Salix viminalis</name>
    <name type="common">Common osier</name>
    <name type="synonym">Basket willow</name>
    <dbReference type="NCBI Taxonomy" id="40686"/>
    <lineage>
        <taxon>Eukaryota</taxon>
        <taxon>Viridiplantae</taxon>
        <taxon>Streptophyta</taxon>
        <taxon>Embryophyta</taxon>
        <taxon>Tracheophyta</taxon>
        <taxon>Spermatophyta</taxon>
        <taxon>Magnoliopsida</taxon>
        <taxon>eudicotyledons</taxon>
        <taxon>Gunneridae</taxon>
        <taxon>Pentapetalae</taxon>
        <taxon>rosids</taxon>
        <taxon>fabids</taxon>
        <taxon>Malpighiales</taxon>
        <taxon>Salicaceae</taxon>
        <taxon>Saliceae</taxon>
        <taxon>Salix</taxon>
    </lineage>
</organism>
<feature type="transmembrane region" description="Helical" evidence="7">
    <location>
        <begin position="584"/>
        <end position="604"/>
    </location>
</feature>
<feature type="transmembrane region" description="Helical" evidence="7">
    <location>
        <begin position="339"/>
        <end position="358"/>
    </location>
</feature>
<evidence type="ECO:0000256" key="7">
    <source>
        <dbReference type="SAM" id="Phobius"/>
    </source>
</evidence>
<keyword evidence="5 7" id="KW-0472">Membrane</keyword>
<sequence>MARGSSSSDSRPNPAGAAPQSRREEKRANANSRIDPFVPRTDHNPRELRSWAKRTGFVSTFSSETTSSSNDTATPIPASDLGNKAADNNNNNNHHRNGGSSPKIEIDPVLGRTKQLNRRIEIEPDSRPGNDDRNLNESKKRIVGNDGLEAIPKKDEVGLNGTGDEPKKGEVNDFDHVGIEVYPDEEELIASEGWNRQSRMRYGLRDNPGFALLMYYGLQHYLSLAGSLIFIPLIIVPAMGGTDRDTAEVISTMLLISGITTILHSYFGTRLPLVQGSSFVYLAPALVIINAREYRNLTEHKFRHIMRELQGAIIVGSLFQSILGFTGFMSLLLRLINPVVVAPTVAAVGLAFFSYGFPQAGSCVEISIPLILLVLIFTLYLRGISIFGHRIFQIYAVPLSVLIIWTYAFFLTAGGAYNYKGCSSDVPSSNILVDACRKHAYTMQHCRTDASNAWRTAAWVRIPYPLQWGVPIFHLRTSLIMIIVSLVASVDSVGTYHSTSLLVNSKPPTPRIVSRGIALEGFCSVLAGIWGSGTGATTLTENVHTVNITKVASRRVVEIGAAFLILFSFIGKVGAILASIPQALAASMLCFMWGLTVSLGLSTLQYSQTSSYRNITIVASNGPVHTSSKQFDFAMNALMSLNMVVTLVVAFVLDNTVPGSRQERGVYIWSHAEEMATDPSLHADYSLPSKISRFFC</sequence>
<evidence type="ECO:0000256" key="2">
    <source>
        <dbReference type="ARBA" id="ARBA00008821"/>
    </source>
</evidence>
<keyword evidence="9" id="KW-1185">Reference proteome</keyword>
<evidence type="ECO:0000313" key="9">
    <source>
        <dbReference type="Proteomes" id="UP001151529"/>
    </source>
</evidence>
<feature type="transmembrane region" description="Helical" evidence="7">
    <location>
        <begin position="312"/>
        <end position="333"/>
    </location>
</feature>
<feature type="transmembrane region" description="Helical" evidence="7">
    <location>
        <begin position="273"/>
        <end position="291"/>
    </location>
</feature>
<dbReference type="GO" id="GO:0016020">
    <property type="term" value="C:membrane"/>
    <property type="evidence" value="ECO:0007669"/>
    <property type="project" value="UniProtKB-SubCell"/>
</dbReference>
<accession>A0A9Q0NZB3</accession>
<dbReference type="GO" id="GO:0022857">
    <property type="term" value="F:transmembrane transporter activity"/>
    <property type="evidence" value="ECO:0007669"/>
    <property type="project" value="InterPro"/>
</dbReference>
<evidence type="ECO:0000256" key="5">
    <source>
        <dbReference type="ARBA" id="ARBA00023136"/>
    </source>
</evidence>
<evidence type="ECO:0000256" key="3">
    <source>
        <dbReference type="ARBA" id="ARBA00022692"/>
    </source>
</evidence>
<evidence type="ECO:0000313" key="8">
    <source>
        <dbReference type="EMBL" id="KAJ6678771.1"/>
    </source>
</evidence>
<feature type="compositionally biased region" description="Basic and acidic residues" evidence="6">
    <location>
        <begin position="118"/>
        <end position="140"/>
    </location>
</feature>
<evidence type="ECO:0000256" key="6">
    <source>
        <dbReference type="SAM" id="MobiDB-lite"/>
    </source>
</evidence>
<feature type="compositionally biased region" description="Polar residues" evidence="6">
    <location>
        <begin position="1"/>
        <end position="11"/>
    </location>
</feature>
<keyword evidence="3 7" id="KW-0812">Transmembrane</keyword>
<comment type="similarity">
    <text evidence="2">Belongs to the nucleobase:cation symporter-2 (NCS2) (TC 2.A.40) family.</text>
</comment>
<feature type="compositionally biased region" description="Low complexity" evidence="6">
    <location>
        <begin position="55"/>
        <end position="74"/>
    </location>
</feature>
<dbReference type="Proteomes" id="UP001151529">
    <property type="component" value="Chromosome 7"/>
</dbReference>
<name>A0A9Q0NZB3_SALVM</name>
<comment type="caution">
    <text evidence="8">The sequence shown here is derived from an EMBL/GenBank/DDBJ whole genome shotgun (WGS) entry which is preliminary data.</text>
</comment>
<feature type="transmembrane region" description="Helical" evidence="7">
    <location>
        <begin position="247"/>
        <end position="267"/>
    </location>
</feature>
<feature type="transmembrane region" description="Helical" evidence="7">
    <location>
        <begin position="213"/>
        <end position="235"/>
    </location>
</feature>
<comment type="subcellular location">
    <subcellularLocation>
        <location evidence="1">Membrane</location>
        <topology evidence="1">Multi-pass membrane protein</topology>
    </subcellularLocation>
</comment>
<keyword evidence="4 7" id="KW-1133">Transmembrane helix</keyword>
<feature type="transmembrane region" description="Helical" evidence="7">
    <location>
        <begin position="370"/>
        <end position="388"/>
    </location>
</feature>
<dbReference type="OrthoDB" id="1641903at2759"/>
<feature type="transmembrane region" description="Helical" evidence="7">
    <location>
        <begin position="556"/>
        <end position="578"/>
    </location>
</feature>